<sequence length="213" mass="23244">MYNQKSWRLAGASGKVVDIWYPDNKTTVDKFIEQWSDELRKACEAALFGSRESILSTRESSRRREYERTNNRRAKDRRARKPGLRAVQNGQEATSGNTTPGPFLGSLPVEVVVGEDALGSGSVDLVSPTLLDVGTGGLFNFDLDLDLDIDRMAASIVDCGVFDFSAVASVPLSLDTVDPVSPTTIGNAFDLDMSYSSWCSPLGDCDFGVEFQL</sequence>
<dbReference type="AlphaFoldDB" id="A0A8H6IJJ9"/>
<proteinExistence type="predicted"/>
<reference evidence="2" key="1">
    <citation type="journal article" date="2020" name="Phytopathology">
        <title>Genome Sequence Resources of Colletotrichum truncatum, C. plurivorum, C. musicola, and C. sojae: Four Species Pathogenic to Soybean (Glycine max).</title>
        <authorList>
            <person name="Rogerio F."/>
            <person name="Boufleur T.R."/>
            <person name="Ciampi-Guillardi M."/>
            <person name="Sukno S.A."/>
            <person name="Thon M.R."/>
            <person name="Massola Junior N.S."/>
            <person name="Baroncelli R."/>
        </authorList>
    </citation>
    <scope>NUCLEOTIDE SEQUENCE</scope>
    <source>
        <strain evidence="2">LFN0074</strain>
    </source>
</reference>
<feature type="compositionally biased region" description="Basic residues" evidence="1">
    <location>
        <begin position="71"/>
        <end position="83"/>
    </location>
</feature>
<evidence type="ECO:0000256" key="1">
    <source>
        <dbReference type="SAM" id="MobiDB-lite"/>
    </source>
</evidence>
<gene>
    <name evidence="2" type="ORF">CMUS01_16795</name>
</gene>
<evidence type="ECO:0000313" key="2">
    <source>
        <dbReference type="EMBL" id="KAF6780938.1"/>
    </source>
</evidence>
<keyword evidence="3" id="KW-1185">Reference proteome</keyword>
<feature type="region of interest" description="Disordered" evidence="1">
    <location>
        <begin position="59"/>
        <end position="102"/>
    </location>
</feature>
<protein>
    <submittedName>
        <fullName evidence="2">Uncharacterized protein</fullName>
    </submittedName>
</protein>
<accession>A0A8H6IJJ9</accession>
<feature type="compositionally biased region" description="Basic and acidic residues" evidence="1">
    <location>
        <begin position="59"/>
        <end position="70"/>
    </location>
</feature>
<feature type="compositionally biased region" description="Polar residues" evidence="1">
    <location>
        <begin position="88"/>
        <end position="100"/>
    </location>
</feature>
<name>A0A8H6IJJ9_9PEZI</name>
<organism evidence="2 3">
    <name type="scientific">Colletotrichum musicola</name>
    <dbReference type="NCBI Taxonomy" id="2175873"/>
    <lineage>
        <taxon>Eukaryota</taxon>
        <taxon>Fungi</taxon>
        <taxon>Dikarya</taxon>
        <taxon>Ascomycota</taxon>
        <taxon>Pezizomycotina</taxon>
        <taxon>Sordariomycetes</taxon>
        <taxon>Hypocreomycetidae</taxon>
        <taxon>Glomerellales</taxon>
        <taxon>Glomerellaceae</taxon>
        <taxon>Colletotrichum</taxon>
        <taxon>Colletotrichum orchidearum species complex</taxon>
    </lineage>
</organism>
<dbReference type="Proteomes" id="UP000639643">
    <property type="component" value="Unassembled WGS sequence"/>
</dbReference>
<dbReference type="EMBL" id="WIGM01002393">
    <property type="protein sequence ID" value="KAF6780938.1"/>
    <property type="molecule type" value="Genomic_DNA"/>
</dbReference>
<evidence type="ECO:0000313" key="3">
    <source>
        <dbReference type="Proteomes" id="UP000639643"/>
    </source>
</evidence>
<comment type="caution">
    <text evidence="2">The sequence shown here is derived from an EMBL/GenBank/DDBJ whole genome shotgun (WGS) entry which is preliminary data.</text>
</comment>